<dbReference type="EMBL" id="MT141296">
    <property type="protein sequence ID" value="QJA57869.1"/>
    <property type="molecule type" value="Genomic_DNA"/>
</dbReference>
<proteinExistence type="predicted"/>
<dbReference type="AlphaFoldDB" id="A0A6M3IJZ6"/>
<name>A0A6M3IJZ6_9ZZZZ</name>
<organism evidence="1">
    <name type="scientific">viral metagenome</name>
    <dbReference type="NCBI Taxonomy" id="1070528"/>
    <lineage>
        <taxon>unclassified sequences</taxon>
        <taxon>metagenomes</taxon>
        <taxon>organismal metagenomes</taxon>
    </lineage>
</organism>
<gene>
    <name evidence="1" type="ORF">MM415B01544_0003</name>
</gene>
<accession>A0A6M3IJZ6</accession>
<evidence type="ECO:0000313" key="1">
    <source>
        <dbReference type="EMBL" id="QJA57869.1"/>
    </source>
</evidence>
<sequence>MAELVFTKGKLFIGTSGAPTTTLAKKVRSITISYSAELQDKTAMGAGSRARVAGLKDSNIAIEFNQDFGSSDFDKFMFGLVGGYSTNCWIQVTPSSAKGGATNPRYCGRFLSEGYTPVGGGVGDLMTHSVTFQADGALSRLITTGPKP</sequence>
<reference evidence="1" key="1">
    <citation type="submission" date="2020-03" db="EMBL/GenBank/DDBJ databases">
        <title>The deep terrestrial virosphere.</title>
        <authorList>
            <person name="Holmfeldt K."/>
            <person name="Nilsson E."/>
            <person name="Simone D."/>
            <person name="Lopez-Fernandez M."/>
            <person name="Wu X."/>
            <person name="de Brujin I."/>
            <person name="Lundin D."/>
            <person name="Andersson A."/>
            <person name="Bertilsson S."/>
            <person name="Dopson M."/>
        </authorList>
    </citation>
    <scope>NUCLEOTIDE SEQUENCE</scope>
    <source>
        <strain evidence="1">MM415B01544</strain>
    </source>
</reference>
<protein>
    <submittedName>
        <fullName evidence="1">Putative tail tube protein</fullName>
    </submittedName>
</protein>